<feature type="transmembrane region" description="Helical" evidence="1">
    <location>
        <begin position="59"/>
        <end position="78"/>
    </location>
</feature>
<gene>
    <name evidence="2" type="ORF">DP106_06130</name>
</gene>
<keyword evidence="1" id="KW-0472">Membrane</keyword>
<evidence type="ECO:0000313" key="3">
    <source>
        <dbReference type="Proteomes" id="UP000281564"/>
    </source>
</evidence>
<feature type="transmembrane region" description="Helical" evidence="1">
    <location>
        <begin position="36"/>
        <end position="53"/>
    </location>
</feature>
<keyword evidence="3" id="KW-1185">Reference proteome</keyword>
<protein>
    <submittedName>
        <fullName evidence="2">Uncharacterized protein</fullName>
    </submittedName>
</protein>
<dbReference type="EMBL" id="QMDW01000007">
    <property type="protein sequence ID" value="RJX50054.1"/>
    <property type="molecule type" value="Genomic_DNA"/>
</dbReference>
<keyword evidence="1" id="KW-0812">Transmembrane</keyword>
<dbReference type="RefSeq" id="WP_120084102.1">
    <property type="nucleotide sequence ID" value="NZ_QMDW01000007.1"/>
</dbReference>
<reference evidence="2 3" key="1">
    <citation type="submission" date="2018-06" db="EMBL/GenBank/DDBJ databases">
        <title>Halonotius sp. F13-13 a new haloarchaeeon isolated from a solar saltern from Isla Cristina, Huelva, Spain.</title>
        <authorList>
            <person name="Duran-Viseras A."/>
            <person name="Sanchez-Porro C."/>
            <person name="Ventosa A."/>
        </authorList>
    </citation>
    <scope>NUCLEOTIDE SEQUENCE [LARGE SCALE GENOMIC DNA]</scope>
    <source>
        <strain evidence="2 3">CECT 7525</strain>
    </source>
</reference>
<sequence length="238" mass="25714">MPSHADTVDSDATTDDRTAVPSVVRTAARRYWRRTLALRALTCLGYFVISIAVLFTLPYIPALAGIVVLLGTLAAPVFKTGGTIELTTDRSPAAVRDDFTDATPPVVGFQAALADEIRSTATGAEYDLSTALGLRSATMTIETERLAGDSDTADGDAADSNADLELVVTVGDKPWGRYTVTTDERDGKTAVRITMIPARRFGVRRLPDFVFGRRYRRQLFDGQGYTLVADDTSLSVRS</sequence>
<evidence type="ECO:0000313" key="2">
    <source>
        <dbReference type="EMBL" id="RJX50054.1"/>
    </source>
</evidence>
<proteinExistence type="predicted"/>
<accession>A0A3A6QNR4</accession>
<name>A0A3A6QNR4_9EURY</name>
<evidence type="ECO:0000256" key="1">
    <source>
        <dbReference type="SAM" id="Phobius"/>
    </source>
</evidence>
<keyword evidence="1" id="KW-1133">Transmembrane helix</keyword>
<dbReference type="OrthoDB" id="269652at2157"/>
<organism evidence="2 3">
    <name type="scientific">Halonotius pteroides</name>
    <dbReference type="NCBI Taxonomy" id="268735"/>
    <lineage>
        <taxon>Archaea</taxon>
        <taxon>Methanobacteriati</taxon>
        <taxon>Methanobacteriota</taxon>
        <taxon>Stenosarchaea group</taxon>
        <taxon>Halobacteria</taxon>
        <taxon>Halobacteriales</taxon>
        <taxon>Haloferacaceae</taxon>
        <taxon>Halonotius</taxon>
    </lineage>
</organism>
<dbReference type="AlphaFoldDB" id="A0A3A6QNR4"/>
<dbReference type="Proteomes" id="UP000281564">
    <property type="component" value="Unassembled WGS sequence"/>
</dbReference>
<comment type="caution">
    <text evidence="2">The sequence shown here is derived from an EMBL/GenBank/DDBJ whole genome shotgun (WGS) entry which is preliminary data.</text>
</comment>